<comment type="caution">
    <text evidence="1">The sequence shown here is derived from an EMBL/GenBank/DDBJ whole genome shotgun (WGS) entry which is preliminary data.</text>
</comment>
<evidence type="ECO:0000313" key="1">
    <source>
        <dbReference type="EMBL" id="MCW9706549.1"/>
    </source>
</evidence>
<keyword evidence="2" id="KW-1185">Reference proteome</keyword>
<dbReference type="Proteomes" id="UP001207918">
    <property type="component" value="Unassembled WGS sequence"/>
</dbReference>
<organism evidence="1 2">
    <name type="scientific">Fodinibius salsisoli</name>
    <dbReference type="NCBI Taxonomy" id="2820877"/>
    <lineage>
        <taxon>Bacteria</taxon>
        <taxon>Pseudomonadati</taxon>
        <taxon>Balneolota</taxon>
        <taxon>Balneolia</taxon>
        <taxon>Balneolales</taxon>
        <taxon>Balneolaceae</taxon>
        <taxon>Fodinibius</taxon>
    </lineage>
</organism>
<accession>A0ABT3PKT1</accession>
<protein>
    <submittedName>
        <fullName evidence="1">Uncharacterized protein</fullName>
    </submittedName>
</protein>
<reference evidence="1 2" key="1">
    <citation type="submission" date="2021-03" db="EMBL/GenBank/DDBJ databases">
        <title>Aliifodinibius sp. nov., a new bacterium isolated from saline soil.</title>
        <authorList>
            <person name="Galisteo C."/>
            <person name="De La Haba R."/>
            <person name="Sanchez-Porro C."/>
            <person name="Ventosa A."/>
        </authorList>
    </citation>
    <scope>NUCLEOTIDE SEQUENCE [LARGE SCALE GENOMIC DNA]</scope>
    <source>
        <strain evidence="1 2">1BSP15-2V2</strain>
    </source>
</reference>
<gene>
    <name evidence="1" type="ORF">J6I44_06765</name>
</gene>
<name>A0ABT3PKT1_9BACT</name>
<dbReference type="EMBL" id="JAGGJA010000004">
    <property type="protein sequence ID" value="MCW9706549.1"/>
    <property type="molecule type" value="Genomic_DNA"/>
</dbReference>
<proteinExistence type="predicted"/>
<dbReference type="RefSeq" id="WP_265765271.1">
    <property type="nucleotide sequence ID" value="NZ_JAGGJA010000004.1"/>
</dbReference>
<sequence>MTLIIQYITIRWTKKSRSASGATLRNAVPDRLALPYKTEPKYDNSLIEHTVTYCEENQFSEPDQEVNQRLLKLGKREKYRCLDVRWEDEKAKVVYKYDFMEGGAPKRSKYPRQVLTLTSGEWGQAMYNGRHVSLFRFSGWWYKKTIINVAVMSENMKNPFEGKPRSTFSDLAHLI</sequence>
<evidence type="ECO:0000313" key="2">
    <source>
        <dbReference type="Proteomes" id="UP001207918"/>
    </source>
</evidence>